<dbReference type="Pfam" id="PF00067">
    <property type="entry name" value="p450"/>
    <property type="match status" value="1"/>
</dbReference>
<dbReference type="OrthoDB" id="1372046at2759"/>
<dbReference type="PANTHER" id="PTHR24286">
    <property type="entry name" value="CYTOCHROME P450 26"/>
    <property type="match status" value="1"/>
</dbReference>
<keyword evidence="10" id="KW-0503">Monooxygenase</keyword>
<reference evidence="11 12" key="1">
    <citation type="journal article" date="2014" name="Nat. Commun.">
        <title>Klebsormidium flaccidum genome reveals primary factors for plant terrestrial adaptation.</title>
        <authorList>
            <person name="Hori K."/>
            <person name="Maruyama F."/>
            <person name="Fujisawa T."/>
            <person name="Togashi T."/>
            <person name="Yamamoto N."/>
            <person name="Seo M."/>
            <person name="Sato S."/>
            <person name="Yamada T."/>
            <person name="Mori H."/>
            <person name="Tajima N."/>
            <person name="Moriyama T."/>
            <person name="Ikeuchi M."/>
            <person name="Watanabe M."/>
            <person name="Wada H."/>
            <person name="Kobayashi K."/>
            <person name="Saito M."/>
            <person name="Masuda T."/>
            <person name="Sasaki-Sekimoto Y."/>
            <person name="Mashiguchi K."/>
            <person name="Awai K."/>
            <person name="Shimojima M."/>
            <person name="Masuda S."/>
            <person name="Iwai M."/>
            <person name="Nobusawa T."/>
            <person name="Narise T."/>
            <person name="Kondo S."/>
            <person name="Saito H."/>
            <person name="Sato R."/>
            <person name="Murakawa M."/>
            <person name="Ihara Y."/>
            <person name="Oshima-Yamada Y."/>
            <person name="Ohtaka K."/>
            <person name="Satoh M."/>
            <person name="Sonobe K."/>
            <person name="Ishii M."/>
            <person name="Ohtani R."/>
            <person name="Kanamori-Sato M."/>
            <person name="Honoki R."/>
            <person name="Miyazaki D."/>
            <person name="Mochizuki H."/>
            <person name="Umetsu J."/>
            <person name="Higashi K."/>
            <person name="Shibata D."/>
            <person name="Kamiya Y."/>
            <person name="Sato N."/>
            <person name="Nakamura Y."/>
            <person name="Tabata S."/>
            <person name="Ida S."/>
            <person name="Kurokawa K."/>
            <person name="Ohta H."/>
        </authorList>
    </citation>
    <scope>NUCLEOTIDE SEQUENCE [LARGE SCALE GENOMIC DNA]</scope>
    <source>
        <strain evidence="11 12">NIES-2285</strain>
    </source>
</reference>
<dbReference type="GO" id="GO:0020037">
    <property type="term" value="F:heme binding"/>
    <property type="evidence" value="ECO:0007669"/>
    <property type="project" value="InterPro"/>
</dbReference>
<dbReference type="InterPro" id="IPR001128">
    <property type="entry name" value="Cyt_P450"/>
</dbReference>
<evidence type="ECO:0000313" key="11">
    <source>
        <dbReference type="EMBL" id="GAQ90843.1"/>
    </source>
</evidence>
<comment type="catalytic activity">
    <reaction evidence="8">
        <text>5-dehydroepisterol + NADPH + O2 + H(+) = ergosta-5,7,22,24(28)-tetraen-3beta-ol + NADP(+) + 2 H2O</text>
        <dbReference type="Rhea" id="RHEA:33467"/>
        <dbReference type="ChEBI" id="CHEBI:15377"/>
        <dbReference type="ChEBI" id="CHEBI:15378"/>
        <dbReference type="ChEBI" id="CHEBI:15379"/>
        <dbReference type="ChEBI" id="CHEBI:18249"/>
        <dbReference type="ChEBI" id="CHEBI:52972"/>
        <dbReference type="ChEBI" id="CHEBI:57783"/>
        <dbReference type="ChEBI" id="CHEBI:58349"/>
        <dbReference type="EC" id="1.14.19.41"/>
    </reaction>
</comment>
<comment type="similarity">
    <text evidence="2 10">Belongs to the cytochrome P450 family.</text>
</comment>
<keyword evidence="12" id="KW-1185">Reference proteome</keyword>
<feature type="binding site" description="axial binding residue" evidence="9">
    <location>
        <position position="470"/>
    </location>
    <ligand>
        <name>heme</name>
        <dbReference type="ChEBI" id="CHEBI:30413"/>
    </ligand>
    <ligandPart>
        <name>Fe</name>
        <dbReference type="ChEBI" id="CHEBI:18248"/>
    </ligandPart>
</feature>
<organism evidence="11 12">
    <name type="scientific">Klebsormidium nitens</name>
    <name type="common">Green alga</name>
    <name type="synonym">Ulothrix nitens</name>
    <dbReference type="NCBI Taxonomy" id="105231"/>
    <lineage>
        <taxon>Eukaryota</taxon>
        <taxon>Viridiplantae</taxon>
        <taxon>Streptophyta</taxon>
        <taxon>Klebsormidiophyceae</taxon>
        <taxon>Klebsormidiales</taxon>
        <taxon>Klebsormidiaceae</taxon>
        <taxon>Klebsormidium</taxon>
    </lineage>
</organism>
<dbReference type="GO" id="GO:0004497">
    <property type="term" value="F:monooxygenase activity"/>
    <property type="evidence" value="ECO:0007669"/>
    <property type="project" value="UniProtKB-KW"/>
</dbReference>
<dbReference type="PRINTS" id="PR00465">
    <property type="entry name" value="EP450IV"/>
</dbReference>
<evidence type="ECO:0000256" key="10">
    <source>
        <dbReference type="RuleBase" id="RU000461"/>
    </source>
</evidence>
<dbReference type="InterPro" id="IPR002403">
    <property type="entry name" value="Cyt_P450_E_grp-IV"/>
</dbReference>
<protein>
    <recommendedName>
        <fullName evidence="6">sterol 22-desaturase</fullName>
        <ecNumber evidence="6">1.14.19.41</ecNumber>
    </recommendedName>
    <alternativeName>
        <fullName evidence="7">C-22 sterol desaturase</fullName>
    </alternativeName>
</protein>
<dbReference type="GO" id="GO:0000249">
    <property type="term" value="F:C-22 sterol desaturase (NADPH) activity"/>
    <property type="evidence" value="ECO:0007669"/>
    <property type="project" value="UniProtKB-EC"/>
</dbReference>
<evidence type="ECO:0000256" key="1">
    <source>
        <dbReference type="ARBA" id="ARBA00001971"/>
    </source>
</evidence>
<dbReference type="STRING" id="105231.A0A1Y1IJF8"/>
<gene>
    <name evidence="11" type="ORF">KFL_006910060</name>
</gene>
<dbReference type="FunFam" id="1.10.630.10:FF:000021">
    <property type="entry name" value="Cytochrome P450 61"/>
    <property type="match status" value="1"/>
</dbReference>
<evidence type="ECO:0000256" key="3">
    <source>
        <dbReference type="ARBA" id="ARBA00022723"/>
    </source>
</evidence>
<dbReference type="EC" id="1.14.19.41" evidence="6"/>
<dbReference type="Gene3D" id="1.10.630.10">
    <property type="entry name" value="Cytochrome P450"/>
    <property type="match status" value="1"/>
</dbReference>
<keyword evidence="4 10" id="KW-0560">Oxidoreductase</keyword>
<evidence type="ECO:0000256" key="8">
    <source>
        <dbReference type="ARBA" id="ARBA00047463"/>
    </source>
</evidence>
<evidence type="ECO:0000256" key="4">
    <source>
        <dbReference type="ARBA" id="ARBA00023002"/>
    </source>
</evidence>
<dbReference type="GO" id="GO:0016491">
    <property type="term" value="F:oxidoreductase activity"/>
    <property type="evidence" value="ECO:0000318"/>
    <property type="project" value="GO_Central"/>
</dbReference>
<dbReference type="GO" id="GO:0005506">
    <property type="term" value="F:iron ion binding"/>
    <property type="evidence" value="ECO:0007669"/>
    <property type="project" value="InterPro"/>
</dbReference>
<comment type="cofactor">
    <cofactor evidence="1 9">
        <name>heme</name>
        <dbReference type="ChEBI" id="CHEBI:30413"/>
    </cofactor>
</comment>
<dbReference type="PROSITE" id="PS00086">
    <property type="entry name" value="CYTOCHROME_P450"/>
    <property type="match status" value="1"/>
</dbReference>
<accession>A0A1Y1IJF8</accession>
<evidence type="ECO:0000256" key="6">
    <source>
        <dbReference type="ARBA" id="ARBA00039038"/>
    </source>
</evidence>
<evidence type="ECO:0000256" key="2">
    <source>
        <dbReference type="ARBA" id="ARBA00010617"/>
    </source>
</evidence>
<dbReference type="AlphaFoldDB" id="A0A1Y1IJF8"/>
<sequence>MVPYLMSVTALLDAQLQRMQASVPALDWALLGAYAGPLGRVAQGWDWRLLAVTLCCGYLLWEQARYLLRARSLPGPAWVPPLLGNVVAVVRDPAAFWKKQAAFGPLSWNALVGKYIVYVADAEVQHKIFSNVHAQGFELIGHPFGKKIFGENNMIMMRGEQHKDLRRRLLPLFSVKALGVYVEIQEATIRAHVSRWLAAEKAVEMRPLVRALNLETSQTVFVGPYLTPAMRATFTHDYAAFNAGLMAFPLDLPGTTFNKGARAVTRIAQTLAVCAAASKARTVEGTEPACLMDYWTASLREELHAAAEQGRPTPEHCSDLEIGQHVFDFLFAAQDASSSSLLWVMALLEAHPAVLARVRDEQRALRPDRDAPLSADLLARMRYTKQVALEVLRLRPPAPMVPHIAAVDYPLTPDYTVPKGTIVFPSVFDASFQGFTEPHRFDPDRFSEERREDVRFKRNWLLFGAGPHQCLGQRYAINHIMVFIALISSHVNWERVRTPGCDEFAYQPTIYPKDGVHVTLSSRPAI</sequence>
<keyword evidence="5 9" id="KW-0408">Iron</keyword>
<proteinExistence type="inferred from homology"/>
<keyword evidence="3 9" id="KW-0479">Metal-binding</keyword>
<dbReference type="OMA" id="KCIGLEY"/>
<dbReference type="PANTHER" id="PTHR24286:SF228">
    <property type="entry name" value="C-22 STEROL DESATURASE ERG5"/>
    <property type="match status" value="1"/>
</dbReference>
<dbReference type="InterPro" id="IPR036396">
    <property type="entry name" value="Cyt_P450_sf"/>
</dbReference>
<evidence type="ECO:0000313" key="12">
    <source>
        <dbReference type="Proteomes" id="UP000054558"/>
    </source>
</evidence>
<name>A0A1Y1IJF8_KLENI</name>
<dbReference type="Proteomes" id="UP000054558">
    <property type="component" value="Unassembled WGS sequence"/>
</dbReference>
<keyword evidence="9 10" id="KW-0349">Heme</keyword>
<evidence type="ECO:0000256" key="5">
    <source>
        <dbReference type="ARBA" id="ARBA00023004"/>
    </source>
</evidence>
<evidence type="ECO:0000256" key="7">
    <source>
        <dbReference type="ARBA" id="ARBA00041546"/>
    </source>
</evidence>
<evidence type="ECO:0000256" key="9">
    <source>
        <dbReference type="PIRSR" id="PIRSR602403-1"/>
    </source>
</evidence>
<dbReference type="InterPro" id="IPR017972">
    <property type="entry name" value="Cyt_P450_CS"/>
</dbReference>
<dbReference type="PRINTS" id="PR00385">
    <property type="entry name" value="P450"/>
</dbReference>
<dbReference type="CDD" id="cd11082">
    <property type="entry name" value="CYP61_CYP710"/>
    <property type="match status" value="1"/>
</dbReference>
<dbReference type="EMBL" id="DF237640">
    <property type="protein sequence ID" value="GAQ90843.1"/>
    <property type="molecule type" value="Genomic_DNA"/>
</dbReference>
<dbReference type="SUPFAM" id="SSF48264">
    <property type="entry name" value="Cytochrome P450"/>
    <property type="match status" value="1"/>
</dbReference>